<evidence type="ECO:0000259" key="1">
    <source>
        <dbReference type="Pfam" id="PF13439"/>
    </source>
</evidence>
<proteinExistence type="predicted"/>
<keyword evidence="2" id="KW-0808">Transferase</keyword>
<dbReference type="Pfam" id="PF13439">
    <property type="entry name" value="Glyco_transf_4"/>
    <property type="match status" value="1"/>
</dbReference>
<dbReference type="AlphaFoldDB" id="A0A4Q2ISZ0"/>
<dbReference type="InterPro" id="IPR028098">
    <property type="entry name" value="Glyco_trans_4-like_N"/>
</dbReference>
<dbReference type="EMBL" id="SDPT01000002">
    <property type="protein sequence ID" value="RXZ31468.1"/>
    <property type="molecule type" value="Genomic_DNA"/>
</dbReference>
<dbReference type="GO" id="GO:0016758">
    <property type="term" value="F:hexosyltransferase activity"/>
    <property type="evidence" value="ECO:0007669"/>
    <property type="project" value="TreeGrafter"/>
</dbReference>
<gene>
    <name evidence="2" type="ORF">EO081_09480</name>
</gene>
<comment type="caution">
    <text evidence="2">The sequence shown here is derived from an EMBL/GenBank/DDBJ whole genome shotgun (WGS) entry which is preliminary data.</text>
</comment>
<dbReference type="SUPFAM" id="SSF53756">
    <property type="entry name" value="UDP-Glycosyltransferase/glycogen phosphorylase"/>
    <property type="match status" value="1"/>
</dbReference>
<dbReference type="CDD" id="cd03801">
    <property type="entry name" value="GT4_PimA-like"/>
    <property type="match status" value="1"/>
</dbReference>
<dbReference type="Gene3D" id="3.40.50.2000">
    <property type="entry name" value="Glycogen Phosphorylase B"/>
    <property type="match status" value="2"/>
</dbReference>
<dbReference type="Proteomes" id="UP000292347">
    <property type="component" value="Unassembled WGS sequence"/>
</dbReference>
<dbReference type="PANTHER" id="PTHR45947">
    <property type="entry name" value="SULFOQUINOVOSYL TRANSFERASE SQD2"/>
    <property type="match status" value="1"/>
</dbReference>
<evidence type="ECO:0000313" key="2">
    <source>
        <dbReference type="EMBL" id="RXZ31468.1"/>
    </source>
</evidence>
<dbReference type="InterPro" id="IPR050194">
    <property type="entry name" value="Glycosyltransferase_grp1"/>
</dbReference>
<evidence type="ECO:0000313" key="3">
    <source>
        <dbReference type="Proteomes" id="UP000292347"/>
    </source>
</evidence>
<feature type="domain" description="Glycosyltransferase subfamily 4-like N-terminal" evidence="1">
    <location>
        <begin position="25"/>
        <end position="185"/>
    </location>
</feature>
<keyword evidence="3" id="KW-1185">Reference proteome</keyword>
<reference evidence="2 3" key="1">
    <citation type="submission" date="2019-01" db="EMBL/GenBank/DDBJ databases">
        <title>Sphingomonas mucosissima sp. nov. and Sphingomonas desiccabilis sp. nov., from biological soil crusts in the Colorado Plateau, USA.</title>
        <authorList>
            <person name="Zhu D."/>
        </authorList>
    </citation>
    <scope>NUCLEOTIDE SEQUENCE [LARGE SCALE GENOMIC DNA]</scope>
    <source>
        <strain evidence="2 3">CP1D</strain>
    </source>
</reference>
<dbReference type="Pfam" id="PF13692">
    <property type="entry name" value="Glyco_trans_1_4"/>
    <property type="match status" value="1"/>
</dbReference>
<dbReference type="RefSeq" id="WP_129341714.1">
    <property type="nucleotide sequence ID" value="NZ_JACIDD010000002.1"/>
</dbReference>
<organism evidence="2 3">
    <name type="scientific">Sphingomonas desiccabilis</name>
    <dbReference type="NCBI Taxonomy" id="429134"/>
    <lineage>
        <taxon>Bacteria</taxon>
        <taxon>Pseudomonadati</taxon>
        <taxon>Pseudomonadota</taxon>
        <taxon>Alphaproteobacteria</taxon>
        <taxon>Sphingomonadales</taxon>
        <taxon>Sphingomonadaceae</taxon>
        <taxon>Sphingomonas</taxon>
    </lineage>
</organism>
<dbReference type="OrthoDB" id="9802525at2"/>
<sequence>MSGRRDDRPLRILLSIHHRLDRDTGAAGVVMRIGEEYRRLGHAVRIVSHDDLPMGITGPAAGILFPWILARAVKRWHPDVVDASSGDGWLAFARRGSGGPLCVTHSHGLEQLSSASEIAEAAREGRRPGLSKRLWRHGLRLRLVARSFVSADLALVLNDAEAAYLEQRVGVRSAAIRRIQLGTDLAGMAVETPQGSSGDVVQIGAYSWRKGVHVTAHAMASVMAERPDVTMTFVGTGKSREDVLTDYPAHLHPRIRVVPRYANAELPGLLASGSVCLMPSLFEGYGIAKIEAMAAGLAVVTSDDPGSRADIVDGVNGLVVPRGDPPALAAAVRLLLDHPGKARALATAGRATAKARSWSAVARERLALYRTACR</sequence>
<accession>A0A4Q2ISZ0</accession>
<dbReference type="PANTHER" id="PTHR45947:SF3">
    <property type="entry name" value="SULFOQUINOVOSYL TRANSFERASE SQD2"/>
    <property type="match status" value="1"/>
</dbReference>
<name>A0A4Q2ISZ0_9SPHN</name>
<protein>
    <submittedName>
        <fullName evidence="2">Glycosyltransferase</fullName>
    </submittedName>
</protein>